<sequence>MPSSEQTPLIFCKPAAQWWENWRITILWTIWSQRNDRVFRDIQPSLPKAKALAWYKLIRHTRRRWKRHHLTMDSQDLTLAERAQLNRKAVRKLAIHSLRVKVVGLQLYTTWHESRSFISFHRGRSKGTLYFRPHQGLARHSRQLPSSWAGHNSISSRVDSLGNFVELKRIVGELLQLEAEKEIGASFGDYARLLEYEAVNHKMHYLQAAILEAMRLYPLYQNFRSALKDDILPACGTTIRAGASFMYIPYSQSRMEQIWGEDCLEYKPERWLRDGICHQESQFKYPVFHVSALT</sequence>
<evidence type="ECO:0000313" key="5">
    <source>
        <dbReference type="EMBL" id="KAL3691636.1"/>
    </source>
</evidence>
<reference evidence="5 6" key="1">
    <citation type="submission" date="2024-09" db="EMBL/GenBank/DDBJ databases">
        <title>Chromosome-scale assembly of Riccia sorocarpa.</title>
        <authorList>
            <person name="Paukszto L."/>
        </authorList>
    </citation>
    <scope>NUCLEOTIDE SEQUENCE [LARGE SCALE GENOMIC DNA]</scope>
    <source>
        <strain evidence="5">LP-2024</strain>
        <tissue evidence="5">Aerial parts of the thallus</tissue>
    </source>
</reference>
<evidence type="ECO:0000256" key="4">
    <source>
        <dbReference type="ARBA" id="ARBA00023004"/>
    </source>
</evidence>
<dbReference type="GO" id="GO:0016491">
    <property type="term" value="F:oxidoreductase activity"/>
    <property type="evidence" value="ECO:0007669"/>
    <property type="project" value="UniProtKB-KW"/>
</dbReference>
<comment type="similarity">
    <text evidence="1">Belongs to the cytochrome P450 family.</text>
</comment>
<evidence type="ECO:0000256" key="3">
    <source>
        <dbReference type="ARBA" id="ARBA00023002"/>
    </source>
</evidence>
<dbReference type="Pfam" id="PF00067">
    <property type="entry name" value="p450"/>
    <property type="match status" value="1"/>
</dbReference>
<dbReference type="InterPro" id="IPR001128">
    <property type="entry name" value="Cyt_P450"/>
</dbReference>
<protein>
    <submittedName>
        <fullName evidence="5">Uncharacterized protein</fullName>
    </submittedName>
</protein>
<name>A0ABD3HL31_9MARC</name>
<keyword evidence="4" id="KW-0408">Iron</keyword>
<dbReference type="Gene3D" id="1.10.630.10">
    <property type="entry name" value="Cytochrome P450"/>
    <property type="match status" value="1"/>
</dbReference>
<dbReference type="GO" id="GO:0046872">
    <property type="term" value="F:metal ion binding"/>
    <property type="evidence" value="ECO:0007669"/>
    <property type="project" value="UniProtKB-KW"/>
</dbReference>
<keyword evidence="3" id="KW-0560">Oxidoreductase</keyword>
<evidence type="ECO:0000256" key="2">
    <source>
        <dbReference type="ARBA" id="ARBA00022723"/>
    </source>
</evidence>
<dbReference type="EMBL" id="JBJQOH010000003">
    <property type="protein sequence ID" value="KAL3691636.1"/>
    <property type="molecule type" value="Genomic_DNA"/>
</dbReference>
<proteinExistence type="inferred from homology"/>
<keyword evidence="6" id="KW-1185">Reference proteome</keyword>
<organism evidence="5 6">
    <name type="scientific">Riccia sorocarpa</name>
    <dbReference type="NCBI Taxonomy" id="122646"/>
    <lineage>
        <taxon>Eukaryota</taxon>
        <taxon>Viridiplantae</taxon>
        <taxon>Streptophyta</taxon>
        <taxon>Embryophyta</taxon>
        <taxon>Marchantiophyta</taxon>
        <taxon>Marchantiopsida</taxon>
        <taxon>Marchantiidae</taxon>
        <taxon>Marchantiales</taxon>
        <taxon>Ricciaceae</taxon>
        <taxon>Riccia</taxon>
    </lineage>
</organism>
<gene>
    <name evidence="5" type="ORF">R1sor_005287</name>
</gene>
<dbReference type="AlphaFoldDB" id="A0ABD3HL31"/>
<evidence type="ECO:0000256" key="1">
    <source>
        <dbReference type="ARBA" id="ARBA00010617"/>
    </source>
</evidence>
<dbReference type="InterPro" id="IPR036396">
    <property type="entry name" value="Cyt_P450_sf"/>
</dbReference>
<keyword evidence="2" id="KW-0479">Metal-binding</keyword>
<evidence type="ECO:0000313" key="6">
    <source>
        <dbReference type="Proteomes" id="UP001633002"/>
    </source>
</evidence>
<accession>A0ABD3HL31</accession>
<dbReference type="Proteomes" id="UP001633002">
    <property type="component" value="Unassembled WGS sequence"/>
</dbReference>
<dbReference type="SUPFAM" id="SSF48264">
    <property type="entry name" value="Cytochrome P450"/>
    <property type="match status" value="1"/>
</dbReference>
<comment type="caution">
    <text evidence="5">The sequence shown here is derived from an EMBL/GenBank/DDBJ whole genome shotgun (WGS) entry which is preliminary data.</text>
</comment>
<dbReference type="PANTHER" id="PTHR24296">
    <property type="entry name" value="CYTOCHROME P450"/>
    <property type="match status" value="1"/>
</dbReference>